<evidence type="ECO:0000313" key="5">
    <source>
        <dbReference type="EMBL" id="CAF3736008.1"/>
    </source>
</evidence>
<dbReference type="OrthoDB" id="10358048at2759"/>
<name>A0A813TQL3_9BILA</name>
<proteinExistence type="predicted"/>
<evidence type="ECO:0000313" key="3">
    <source>
        <dbReference type="EMBL" id="CAF0811691.1"/>
    </source>
</evidence>
<reference evidence="3" key="1">
    <citation type="submission" date="2021-02" db="EMBL/GenBank/DDBJ databases">
        <authorList>
            <person name="Nowell W R."/>
        </authorList>
    </citation>
    <scope>NUCLEOTIDE SEQUENCE</scope>
</reference>
<dbReference type="EMBL" id="CAJOAZ010000924">
    <property type="protein sequence ID" value="CAF3736008.1"/>
    <property type="molecule type" value="Genomic_DNA"/>
</dbReference>
<accession>A0A813TQL3</accession>
<dbReference type="Proteomes" id="UP000663844">
    <property type="component" value="Unassembled WGS sequence"/>
</dbReference>
<evidence type="ECO:0000313" key="6">
    <source>
        <dbReference type="Proteomes" id="UP000663832"/>
    </source>
</evidence>
<dbReference type="EMBL" id="CAJNOG010000009">
    <property type="protein sequence ID" value="CAF0742015.1"/>
    <property type="molecule type" value="Genomic_DNA"/>
</dbReference>
<feature type="signal peptide" evidence="1">
    <location>
        <begin position="1"/>
        <end position="19"/>
    </location>
</feature>
<dbReference type="Proteomes" id="UP000663877">
    <property type="component" value="Unassembled WGS sequence"/>
</dbReference>
<evidence type="ECO:0000256" key="1">
    <source>
        <dbReference type="SAM" id="SignalP"/>
    </source>
</evidence>
<sequence>MMMIFLLLLSISSLTTVRTTDRIPSLFEAIFVRPSTSGCVTQTNDYCHVVNAVHELLGSEHNETYSILLESSAFDDATLNEMFLLGLQQYALFLTDNPQYMPNDFNNLVSDLVRIISLLEEKGTSAVTWYDLKPYVRRFLEVIQPAQHH</sequence>
<dbReference type="EMBL" id="CAJNOM010000018">
    <property type="protein sequence ID" value="CAF0811691.1"/>
    <property type="molecule type" value="Genomic_DNA"/>
</dbReference>
<organism evidence="3 6">
    <name type="scientific">Adineta steineri</name>
    <dbReference type="NCBI Taxonomy" id="433720"/>
    <lineage>
        <taxon>Eukaryota</taxon>
        <taxon>Metazoa</taxon>
        <taxon>Spiralia</taxon>
        <taxon>Gnathifera</taxon>
        <taxon>Rotifera</taxon>
        <taxon>Eurotatoria</taxon>
        <taxon>Bdelloidea</taxon>
        <taxon>Adinetida</taxon>
        <taxon>Adinetidae</taxon>
        <taxon>Adineta</taxon>
    </lineage>
</organism>
<dbReference type="Proteomes" id="UP000663845">
    <property type="component" value="Unassembled WGS sequence"/>
</dbReference>
<evidence type="ECO:0000313" key="4">
    <source>
        <dbReference type="EMBL" id="CAF1248584.1"/>
    </source>
</evidence>
<dbReference type="EMBL" id="CAJNOI010000338">
    <property type="protein sequence ID" value="CAF1248584.1"/>
    <property type="molecule type" value="Genomic_DNA"/>
</dbReference>
<keyword evidence="6" id="KW-1185">Reference proteome</keyword>
<keyword evidence="1" id="KW-0732">Signal</keyword>
<evidence type="ECO:0000313" key="2">
    <source>
        <dbReference type="EMBL" id="CAF0742015.1"/>
    </source>
</evidence>
<dbReference type="AlphaFoldDB" id="A0A813TQL3"/>
<protein>
    <submittedName>
        <fullName evidence="3">Uncharacterized protein</fullName>
    </submittedName>
</protein>
<feature type="chain" id="PRO_5036409370" evidence="1">
    <location>
        <begin position="20"/>
        <end position="149"/>
    </location>
</feature>
<dbReference type="Proteomes" id="UP000663832">
    <property type="component" value="Unassembled WGS sequence"/>
</dbReference>
<comment type="caution">
    <text evidence="3">The sequence shown here is derived from an EMBL/GenBank/DDBJ whole genome shotgun (WGS) entry which is preliminary data.</text>
</comment>
<gene>
    <name evidence="4" type="ORF">BJG266_LOCUS29457</name>
    <name evidence="2" type="ORF">JYZ213_LOCUS1938</name>
    <name evidence="5" type="ORF">OXD698_LOCUS14578</name>
    <name evidence="3" type="ORF">QVE165_LOCUS4775</name>
</gene>